<evidence type="ECO:0000256" key="1">
    <source>
        <dbReference type="SAM" id="MobiDB-lite"/>
    </source>
</evidence>
<name>A0ABR1L8L0_9PEZI</name>
<evidence type="ECO:0000313" key="2">
    <source>
        <dbReference type="EMBL" id="KAK7530012.1"/>
    </source>
</evidence>
<keyword evidence="3" id="KW-1185">Reference proteome</keyword>
<comment type="caution">
    <text evidence="2">The sequence shown here is derived from an EMBL/GenBank/DDBJ whole genome shotgun (WGS) entry which is preliminary data.</text>
</comment>
<accession>A0ABR1L8L0</accession>
<dbReference type="EMBL" id="JBBPEH010000015">
    <property type="protein sequence ID" value="KAK7530012.1"/>
    <property type="molecule type" value="Genomic_DNA"/>
</dbReference>
<proteinExistence type="predicted"/>
<dbReference type="GeneID" id="92034846"/>
<dbReference type="Proteomes" id="UP001360953">
    <property type="component" value="Unassembled WGS sequence"/>
</dbReference>
<feature type="region of interest" description="Disordered" evidence="1">
    <location>
        <begin position="132"/>
        <end position="152"/>
    </location>
</feature>
<protein>
    <submittedName>
        <fullName evidence="2">Uncharacterized protein</fullName>
    </submittedName>
</protein>
<gene>
    <name evidence="2" type="ORF">J3D65DRAFT_641940</name>
</gene>
<evidence type="ECO:0000313" key="3">
    <source>
        <dbReference type="Proteomes" id="UP001360953"/>
    </source>
</evidence>
<dbReference type="RefSeq" id="XP_066650378.1">
    <property type="nucleotide sequence ID" value="XM_066801940.1"/>
</dbReference>
<reference evidence="2 3" key="1">
    <citation type="submission" date="2024-04" db="EMBL/GenBank/DDBJ databases">
        <title>Phyllosticta paracitricarpa is synonymous to the EU quarantine fungus P. citricarpa based on phylogenomic analyses.</title>
        <authorList>
            <consortium name="Lawrence Berkeley National Laboratory"/>
            <person name="Van ingen-buijs V.A."/>
            <person name="Van westerhoven A.C."/>
            <person name="Haridas S."/>
            <person name="Skiadas P."/>
            <person name="Martin F."/>
            <person name="Groenewald J.Z."/>
            <person name="Crous P.W."/>
            <person name="Seidl M.F."/>
        </authorList>
    </citation>
    <scope>NUCLEOTIDE SEQUENCE [LARGE SCALE GENOMIC DNA]</scope>
    <source>
        <strain evidence="2 3">CPC 17464</strain>
    </source>
</reference>
<sequence>MSDGETIKVIWTCNRPRRKDERDNLMGAAYIAAMEVDSDVVEINIRAIPHSTTSVRGDYVSTVPHITISIKNPQQKADRVFQTLHGNTDGVKPPYKITKSVAKGRVTRDDVINDKTGYPIWNPDKLSEEVSRSKLAQLGRRSSSSRLAVPGR</sequence>
<organism evidence="2 3">
    <name type="scientific">Phyllosticta citribraziliensis</name>
    <dbReference type="NCBI Taxonomy" id="989973"/>
    <lineage>
        <taxon>Eukaryota</taxon>
        <taxon>Fungi</taxon>
        <taxon>Dikarya</taxon>
        <taxon>Ascomycota</taxon>
        <taxon>Pezizomycotina</taxon>
        <taxon>Dothideomycetes</taxon>
        <taxon>Dothideomycetes incertae sedis</taxon>
        <taxon>Botryosphaeriales</taxon>
        <taxon>Phyllostictaceae</taxon>
        <taxon>Phyllosticta</taxon>
    </lineage>
</organism>